<organism evidence="2 3">
    <name type="scientific">Corynebacterium mendelii</name>
    <dbReference type="NCBI Taxonomy" id="2765362"/>
    <lineage>
        <taxon>Bacteria</taxon>
        <taxon>Bacillati</taxon>
        <taxon>Actinomycetota</taxon>
        <taxon>Actinomycetes</taxon>
        <taxon>Mycobacteriales</taxon>
        <taxon>Corynebacteriaceae</taxon>
        <taxon>Corynebacterium</taxon>
    </lineage>
</organism>
<dbReference type="Gene3D" id="3.90.1210.10">
    <property type="entry name" value="Antifreeze-like/N-acetylneuraminic acid synthase C-terminal domain"/>
    <property type="match status" value="1"/>
</dbReference>
<sequence length="233" mass="23062">MKSLLSNPDPDTAFGRFIIAATTPGIVRSRRIRSALAALLLVIAAVTGISSAVTHDPLVVTAVRQIPPGHTIPADGLKLTPVPSSVVPDGALTTVDQVAGSIAATTLAPREIVTAHHLVGPEAMAGISDSSWASPALVPVSVADSRLASLVHHGDTVTVVAGSGAPRPGAVIAQRVRVMTVVAADGEVSGGGASVLVACDTDTARQIAAATADGPVGLVITGARATPAATASP</sequence>
<accession>A0A939E2X8</accession>
<dbReference type="AlphaFoldDB" id="A0A939E2X8"/>
<gene>
    <name evidence="2" type="ORF">JZY06_08860</name>
</gene>
<evidence type="ECO:0000259" key="1">
    <source>
        <dbReference type="SMART" id="SM00858"/>
    </source>
</evidence>
<dbReference type="EMBL" id="JAFLEQ010000016">
    <property type="protein sequence ID" value="MBN9644716.1"/>
    <property type="molecule type" value="Genomic_DNA"/>
</dbReference>
<dbReference type="Proteomes" id="UP000664332">
    <property type="component" value="Unassembled WGS sequence"/>
</dbReference>
<name>A0A939E2X8_9CORY</name>
<feature type="domain" description="SAF" evidence="1">
    <location>
        <begin position="57"/>
        <end position="119"/>
    </location>
</feature>
<protein>
    <recommendedName>
        <fullName evidence="1">SAF domain-containing protein</fullName>
    </recommendedName>
</protein>
<proteinExistence type="predicted"/>
<dbReference type="Pfam" id="PF08666">
    <property type="entry name" value="SAF"/>
    <property type="match status" value="1"/>
</dbReference>
<dbReference type="RefSeq" id="WP_207279199.1">
    <property type="nucleotide sequence ID" value="NZ_JAFLEQ010000016.1"/>
</dbReference>
<dbReference type="CDD" id="cd11614">
    <property type="entry name" value="SAF_CpaB_FlgA_like"/>
    <property type="match status" value="1"/>
</dbReference>
<evidence type="ECO:0000313" key="3">
    <source>
        <dbReference type="Proteomes" id="UP000664332"/>
    </source>
</evidence>
<evidence type="ECO:0000313" key="2">
    <source>
        <dbReference type="EMBL" id="MBN9644716.1"/>
    </source>
</evidence>
<dbReference type="InterPro" id="IPR013974">
    <property type="entry name" value="SAF"/>
</dbReference>
<comment type="caution">
    <text evidence="2">The sequence shown here is derived from an EMBL/GenBank/DDBJ whole genome shotgun (WGS) entry which is preliminary data.</text>
</comment>
<dbReference type="SMART" id="SM00858">
    <property type="entry name" value="SAF"/>
    <property type="match status" value="1"/>
</dbReference>
<reference evidence="2" key="1">
    <citation type="submission" date="2021-03" db="EMBL/GenBank/DDBJ databases">
        <authorList>
            <person name="Sun Q."/>
        </authorList>
    </citation>
    <scope>NUCLEOTIDE SEQUENCE</scope>
    <source>
        <strain evidence="2">CCM 8862</strain>
    </source>
</reference>
<keyword evidence="3" id="KW-1185">Reference proteome</keyword>